<evidence type="ECO:0000256" key="9">
    <source>
        <dbReference type="ARBA" id="ARBA00022833"/>
    </source>
</evidence>
<evidence type="ECO:0000256" key="5">
    <source>
        <dbReference type="ARBA" id="ARBA00022723"/>
    </source>
</evidence>
<dbReference type="Gene3D" id="1.20.120.1750">
    <property type="match status" value="1"/>
</dbReference>
<keyword evidence="4" id="KW-0808">Transferase</keyword>
<dbReference type="PROSITE" id="PS51873">
    <property type="entry name" value="TRIAD"/>
    <property type="match status" value="1"/>
</dbReference>
<keyword evidence="5" id="KW-0479">Metal-binding</keyword>
<keyword evidence="8" id="KW-0833">Ubl conjugation pathway</keyword>
<dbReference type="PANTHER" id="PTHR22771">
    <property type="entry name" value="CULLIN AND GALACTOSE-BINDING DOMAIN-CONTAINING"/>
    <property type="match status" value="1"/>
</dbReference>
<dbReference type="InterPro" id="IPR045840">
    <property type="entry name" value="Ariadne"/>
</dbReference>
<dbReference type="InterPro" id="IPR017907">
    <property type="entry name" value="Znf_RING_CS"/>
</dbReference>
<evidence type="ECO:0000256" key="4">
    <source>
        <dbReference type="ARBA" id="ARBA00022679"/>
    </source>
</evidence>
<keyword evidence="7" id="KW-0863">Zinc-finger</keyword>
<organism evidence="13 14">
    <name type="scientific">Spodoptera littoralis</name>
    <name type="common">Egyptian cotton leafworm</name>
    <dbReference type="NCBI Taxonomy" id="7109"/>
    <lineage>
        <taxon>Eukaryota</taxon>
        <taxon>Metazoa</taxon>
        <taxon>Ecdysozoa</taxon>
        <taxon>Arthropoda</taxon>
        <taxon>Hexapoda</taxon>
        <taxon>Insecta</taxon>
        <taxon>Pterygota</taxon>
        <taxon>Neoptera</taxon>
        <taxon>Endopterygota</taxon>
        <taxon>Lepidoptera</taxon>
        <taxon>Glossata</taxon>
        <taxon>Ditrysia</taxon>
        <taxon>Noctuoidea</taxon>
        <taxon>Noctuidae</taxon>
        <taxon>Amphipyrinae</taxon>
        <taxon>Spodoptera</taxon>
    </lineage>
</organism>
<sequence length="423" mass="49424">MSAESDMEYSDNDGDDYDYYGEQDDCDMEAVDRTKSDPEYFLYTCLRVEEVEKLLNESIELLSNSLQITPSLAKVTLHAYEWNAQEIINKYKENANEVLVYSRVKSRSPVLQASTSRSSCAVCANTPPMHKYSALACGHYFCNDCWAMHFEVQIMQGVSNTITCMAQDCELRAPEDFVLSHVTKPMLRERYQQFMFKDHVKSHPELRFCPGPNCQDCPKCQICIEKNGGCNHMQCGACRHDFCWVCLGDWKSHGSEYYECSRYKEDPNMSSDSQHAQAREALKKYLHYYERWENHARSLKLEEQTLASLKSRINQKVMAGEGTWIDWQYLWDSAKLLKRCRYTLQYTYPYAYYMENGPRKELFEYQQAQLEAEIENLSWKVERAETTDRGDLENQMDIAEKRRTTLLKDFLEFHTTTASSSKV</sequence>
<dbReference type="Pfam" id="PF19422">
    <property type="entry name" value="Ariadne"/>
    <property type="match status" value="1"/>
</dbReference>
<keyword evidence="9" id="KW-0862">Zinc</keyword>
<evidence type="ECO:0000313" key="13">
    <source>
        <dbReference type="EMBL" id="CAH1639720.1"/>
    </source>
</evidence>
<evidence type="ECO:0000256" key="3">
    <source>
        <dbReference type="ARBA" id="ARBA00012251"/>
    </source>
</evidence>
<keyword evidence="6" id="KW-0677">Repeat</keyword>
<dbReference type="SUPFAM" id="SSF57850">
    <property type="entry name" value="RING/U-box"/>
    <property type="match status" value="2"/>
</dbReference>
<evidence type="ECO:0000256" key="2">
    <source>
        <dbReference type="ARBA" id="ARBA00005884"/>
    </source>
</evidence>
<dbReference type="CDD" id="cd20360">
    <property type="entry name" value="Rcat_RBR_TRIAD1"/>
    <property type="match status" value="1"/>
</dbReference>
<evidence type="ECO:0000256" key="6">
    <source>
        <dbReference type="ARBA" id="ARBA00022737"/>
    </source>
</evidence>
<feature type="domain" description="RING-type" evidence="12">
    <location>
        <begin position="116"/>
        <end position="264"/>
    </location>
</feature>
<proteinExistence type="inferred from homology"/>
<dbReference type="GO" id="GO:0008270">
    <property type="term" value="F:zinc ion binding"/>
    <property type="evidence" value="ECO:0007669"/>
    <property type="project" value="UniProtKB-KW"/>
</dbReference>
<feature type="region of interest" description="Disordered" evidence="11">
    <location>
        <begin position="1"/>
        <end position="22"/>
    </location>
</feature>
<evidence type="ECO:0000256" key="1">
    <source>
        <dbReference type="ARBA" id="ARBA00001798"/>
    </source>
</evidence>
<evidence type="ECO:0000259" key="12">
    <source>
        <dbReference type="PROSITE" id="PS51873"/>
    </source>
</evidence>
<evidence type="ECO:0000256" key="11">
    <source>
        <dbReference type="SAM" id="MobiDB-lite"/>
    </source>
</evidence>
<dbReference type="InterPro" id="IPR013083">
    <property type="entry name" value="Znf_RING/FYVE/PHD"/>
</dbReference>
<dbReference type="Gene3D" id="3.30.40.10">
    <property type="entry name" value="Zinc/RING finger domain, C3HC4 (zinc finger)"/>
    <property type="match status" value="1"/>
</dbReference>
<comment type="similarity">
    <text evidence="2">Belongs to the RBR family. Ariadne subfamily.</text>
</comment>
<accession>A0A9P0I490</accession>
<evidence type="ECO:0000256" key="7">
    <source>
        <dbReference type="ARBA" id="ARBA00022771"/>
    </source>
</evidence>
<dbReference type="InterPro" id="IPR047556">
    <property type="entry name" value="Rcat_RBR_TRIAD1"/>
</dbReference>
<dbReference type="CDD" id="cd16773">
    <property type="entry name" value="RING-HC_RBR_TRIAD1"/>
    <property type="match status" value="1"/>
</dbReference>
<protein>
    <recommendedName>
        <fullName evidence="3">RBR-type E3 ubiquitin transferase</fullName>
        <ecNumber evidence="3">2.3.2.31</ecNumber>
    </recommendedName>
</protein>
<evidence type="ECO:0000256" key="8">
    <source>
        <dbReference type="ARBA" id="ARBA00022786"/>
    </source>
</evidence>
<dbReference type="FunFam" id="1.20.120.1750:FF:000002">
    <property type="entry name" value="RBR-type E3 ubiquitin transferase"/>
    <property type="match status" value="1"/>
</dbReference>
<reference evidence="13" key="1">
    <citation type="submission" date="2022-02" db="EMBL/GenBank/DDBJ databases">
        <authorList>
            <person name="King R."/>
        </authorList>
    </citation>
    <scope>NUCLEOTIDE SEQUENCE</scope>
</reference>
<feature type="coiled-coil region" evidence="10">
    <location>
        <begin position="367"/>
        <end position="409"/>
    </location>
</feature>
<dbReference type="EMBL" id="LR824533">
    <property type="protein sequence ID" value="CAH1639720.1"/>
    <property type="molecule type" value="Genomic_DNA"/>
</dbReference>
<evidence type="ECO:0000256" key="10">
    <source>
        <dbReference type="SAM" id="Coils"/>
    </source>
</evidence>
<dbReference type="Proteomes" id="UP001153321">
    <property type="component" value="Chromosome 2"/>
</dbReference>
<dbReference type="InterPro" id="IPR044066">
    <property type="entry name" value="TRIAD_supradom"/>
</dbReference>
<dbReference type="Pfam" id="PF26000">
    <property type="entry name" value="UBA_ARIH2_N"/>
    <property type="match status" value="1"/>
</dbReference>
<dbReference type="AlphaFoldDB" id="A0A9P0I490"/>
<name>A0A9P0I490_SPOLI</name>
<dbReference type="PROSITE" id="PS00518">
    <property type="entry name" value="ZF_RING_1"/>
    <property type="match status" value="1"/>
</dbReference>
<dbReference type="Pfam" id="PF22191">
    <property type="entry name" value="IBR_1"/>
    <property type="match status" value="1"/>
</dbReference>
<dbReference type="PANTHER" id="PTHR22771:SF4">
    <property type="entry name" value="CULLIN 7-RELATED"/>
    <property type="match status" value="1"/>
</dbReference>
<dbReference type="InterPro" id="IPR045093">
    <property type="entry name" value="Cullin"/>
</dbReference>
<dbReference type="SMART" id="SM00647">
    <property type="entry name" value="IBR"/>
    <property type="match status" value="1"/>
</dbReference>
<comment type="catalytic activity">
    <reaction evidence="1">
        <text>[E2 ubiquitin-conjugating enzyme]-S-ubiquitinyl-L-cysteine + [acceptor protein]-L-lysine = [E2 ubiquitin-conjugating enzyme]-L-cysteine + [acceptor protein]-N(6)-ubiquitinyl-L-lysine.</text>
        <dbReference type="EC" id="2.3.2.31"/>
    </reaction>
</comment>
<gene>
    <name evidence="13" type="ORF">SPLIT_LOCUS5076</name>
</gene>
<dbReference type="GO" id="GO:0061630">
    <property type="term" value="F:ubiquitin protein ligase activity"/>
    <property type="evidence" value="ECO:0007669"/>
    <property type="project" value="UniProtKB-EC"/>
</dbReference>
<dbReference type="InterPro" id="IPR002867">
    <property type="entry name" value="IBR_dom"/>
</dbReference>
<keyword evidence="14" id="KW-1185">Reference proteome</keyword>
<dbReference type="EC" id="2.3.2.31" evidence="3"/>
<keyword evidence="10" id="KW-0175">Coiled coil</keyword>
<dbReference type="FunFam" id="3.30.40.10:FF:000019">
    <property type="entry name" value="RBR-type E3 ubiquitin transferase"/>
    <property type="match status" value="1"/>
</dbReference>
<evidence type="ECO:0000313" key="14">
    <source>
        <dbReference type="Proteomes" id="UP001153321"/>
    </source>
</evidence>